<dbReference type="PANTHER" id="PTHR43176">
    <property type="entry name" value="3-HYDROXYISOBUTYRYL-COA HYDROLASE-RELATED"/>
    <property type="match status" value="1"/>
</dbReference>
<keyword evidence="7" id="KW-1185">Reference proteome</keyword>
<dbReference type="Proteomes" id="UP001177140">
    <property type="component" value="Unassembled WGS sequence"/>
</dbReference>
<organism evidence="6 7">
    <name type="scientific">Papaver nudicaule</name>
    <name type="common">Iceland poppy</name>
    <dbReference type="NCBI Taxonomy" id="74823"/>
    <lineage>
        <taxon>Eukaryota</taxon>
        <taxon>Viridiplantae</taxon>
        <taxon>Streptophyta</taxon>
        <taxon>Embryophyta</taxon>
        <taxon>Tracheophyta</taxon>
        <taxon>Spermatophyta</taxon>
        <taxon>Magnoliopsida</taxon>
        <taxon>Ranunculales</taxon>
        <taxon>Papaveraceae</taxon>
        <taxon>Papaveroideae</taxon>
        <taxon>Papaver</taxon>
    </lineage>
</organism>
<comment type="similarity">
    <text evidence="4">Belongs to the enoyl-CoA hydratase/isomerase family.</text>
</comment>
<accession>A0AA41V599</accession>
<dbReference type="EMBL" id="JAJJMA010110677">
    <property type="protein sequence ID" value="MCL7031296.1"/>
    <property type="molecule type" value="Genomic_DNA"/>
</dbReference>
<evidence type="ECO:0000259" key="5">
    <source>
        <dbReference type="Pfam" id="PF16113"/>
    </source>
</evidence>
<gene>
    <name evidence="6" type="ORF">MKW94_014131</name>
</gene>
<dbReference type="SUPFAM" id="SSF52096">
    <property type="entry name" value="ClpP/crotonase"/>
    <property type="match status" value="1"/>
</dbReference>
<comment type="function">
    <text evidence="4">Hydrolyzes 3-hydroxyisobutyryl-CoA (HIBYL-CoA), a saline catabolite. Has high activity toward isobutyryl-CoA. Could be an isobutyryl-CoA dehydrogenase that functions in valine catabolism.</text>
</comment>
<dbReference type="EC" id="3.1.2.4" evidence="2 4"/>
<keyword evidence="3 4" id="KW-0378">Hydrolase</keyword>
<comment type="catalytic activity">
    <reaction evidence="1 4">
        <text>3-hydroxy-2-methylpropanoyl-CoA + H2O = 3-hydroxy-2-methylpropanoate + CoA + H(+)</text>
        <dbReference type="Rhea" id="RHEA:20888"/>
        <dbReference type="ChEBI" id="CHEBI:11805"/>
        <dbReference type="ChEBI" id="CHEBI:15377"/>
        <dbReference type="ChEBI" id="CHEBI:15378"/>
        <dbReference type="ChEBI" id="CHEBI:57287"/>
        <dbReference type="ChEBI" id="CHEBI:57340"/>
        <dbReference type="EC" id="3.1.2.4"/>
    </reaction>
</comment>
<dbReference type="AlphaFoldDB" id="A0AA41V599"/>
<dbReference type="InterPro" id="IPR032259">
    <property type="entry name" value="HIBYL-CoA-H"/>
</dbReference>
<dbReference type="InterPro" id="IPR045004">
    <property type="entry name" value="ECH_dom"/>
</dbReference>
<feature type="domain" description="Enoyl-CoA hydratase/isomerase" evidence="5">
    <location>
        <begin position="1"/>
        <end position="235"/>
    </location>
</feature>
<evidence type="ECO:0000256" key="4">
    <source>
        <dbReference type="RuleBase" id="RU369070"/>
    </source>
</evidence>
<sequence>MGAGCGISIHGRFRVVTEKTVFAMPEARTGMTPDVGASFFLSRLPGFFGEYIGLTGAKLDGTEMLACGLATHFVSSIKLGLLDEALKKVYTTDLATISAVIDEFSEKPTLKERSAYHRQDIIDRCFSQMTVENIISALETESVKAGDAWISESVHLMKKASPICLKVFLKSIRRGRLQSLDQCLAQEYRISCHGLQVGQDFFEGVRANLVRKDRTPKWVPSQLELVSDEMVDRYFSKVDDDEWVDLVLPVRSNSSTSIMAKI</sequence>
<protein>
    <recommendedName>
        <fullName evidence="2 4">3-hydroxyisobutyryl-CoA hydrolase</fullName>
        <shortName evidence="4">HIB-CoA hydrolase</shortName>
        <shortName evidence="4">HIBYL-CoA-H</shortName>
        <ecNumber evidence="2 4">3.1.2.4</ecNumber>
    </recommendedName>
    <alternativeName>
        <fullName evidence="4">3-hydroxyisobutyryl-coenzyme A hydrolase</fullName>
    </alternativeName>
</protein>
<dbReference type="InterPro" id="IPR029045">
    <property type="entry name" value="ClpP/crotonase-like_dom_sf"/>
</dbReference>
<name>A0AA41V599_PAPNU</name>
<evidence type="ECO:0000313" key="6">
    <source>
        <dbReference type="EMBL" id="MCL7031296.1"/>
    </source>
</evidence>
<evidence type="ECO:0000256" key="2">
    <source>
        <dbReference type="ARBA" id="ARBA00011915"/>
    </source>
</evidence>
<evidence type="ECO:0000256" key="1">
    <source>
        <dbReference type="ARBA" id="ARBA00001709"/>
    </source>
</evidence>
<dbReference type="PANTHER" id="PTHR43176:SF3">
    <property type="entry name" value="3-HYDROXYISOBUTYRYL-COA HYDROLASE, MITOCHONDRIAL"/>
    <property type="match status" value="1"/>
</dbReference>
<reference evidence="6" key="1">
    <citation type="submission" date="2022-03" db="EMBL/GenBank/DDBJ databases">
        <title>A functionally conserved STORR gene fusion in Papaver species that diverged 16.8 million years ago.</title>
        <authorList>
            <person name="Catania T."/>
        </authorList>
    </citation>
    <scope>NUCLEOTIDE SEQUENCE</scope>
    <source>
        <strain evidence="6">S-191538</strain>
    </source>
</reference>
<dbReference type="GO" id="GO:0006574">
    <property type="term" value="P:L-valine catabolic process"/>
    <property type="evidence" value="ECO:0007669"/>
    <property type="project" value="UniProtKB-UniRule"/>
</dbReference>
<proteinExistence type="inferred from homology"/>
<dbReference type="GO" id="GO:0003860">
    <property type="term" value="F:3-hydroxyisobutyryl-CoA hydrolase activity"/>
    <property type="evidence" value="ECO:0007669"/>
    <property type="project" value="UniProtKB-UniRule"/>
</dbReference>
<dbReference type="Pfam" id="PF16113">
    <property type="entry name" value="ECH_2"/>
    <property type="match status" value="1"/>
</dbReference>
<dbReference type="Gene3D" id="3.90.226.10">
    <property type="entry name" value="2-enoyl-CoA Hydratase, Chain A, domain 1"/>
    <property type="match status" value="1"/>
</dbReference>
<comment type="caution">
    <text evidence="6">The sequence shown here is derived from an EMBL/GenBank/DDBJ whole genome shotgun (WGS) entry which is preliminary data.</text>
</comment>
<dbReference type="CDD" id="cd06558">
    <property type="entry name" value="crotonase-like"/>
    <property type="match status" value="1"/>
</dbReference>
<comment type="pathway">
    <text evidence="4">Amino-acid degradation; L-valine degradation.</text>
</comment>
<evidence type="ECO:0000313" key="7">
    <source>
        <dbReference type="Proteomes" id="UP001177140"/>
    </source>
</evidence>
<evidence type="ECO:0000256" key="3">
    <source>
        <dbReference type="ARBA" id="ARBA00022801"/>
    </source>
</evidence>